<organism evidence="6 7">
    <name type="scientific">Patulibacter medicamentivorans</name>
    <dbReference type="NCBI Taxonomy" id="1097667"/>
    <lineage>
        <taxon>Bacteria</taxon>
        <taxon>Bacillati</taxon>
        <taxon>Actinomycetota</taxon>
        <taxon>Thermoleophilia</taxon>
        <taxon>Solirubrobacterales</taxon>
        <taxon>Patulibacteraceae</taxon>
        <taxon>Patulibacter</taxon>
    </lineage>
</organism>
<comment type="similarity">
    <text evidence="1">Belongs to the LysR transcriptional regulatory family.</text>
</comment>
<dbReference type="InterPro" id="IPR036390">
    <property type="entry name" value="WH_DNA-bd_sf"/>
</dbReference>
<dbReference type="PANTHER" id="PTHR30126">
    <property type="entry name" value="HTH-TYPE TRANSCRIPTIONAL REGULATOR"/>
    <property type="match status" value="1"/>
</dbReference>
<dbReference type="RefSeq" id="WP_007579015.1">
    <property type="nucleotide sequence ID" value="NZ_AGUD01000309.1"/>
</dbReference>
<dbReference type="Gene3D" id="1.10.10.10">
    <property type="entry name" value="Winged helix-like DNA-binding domain superfamily/Winged helix DNA-binding domain"/>
    <property type="match status" value="1"/>
</dbReference>
<accession>H0EBJ6</accession>
<dbReference type="AlphaFoldDB" id="H0EBJ6"/>
<protein>
    <submittedName>
        <fullName evidence="6">Transcriptional regulator</fullName>
    </submittedName>
</protein>
<evidence type="ECO:0000256" key="1">
    <source>
        <dbReference type="ARBA" id="ARBA00009437"/>
    </source>
</evidence>
<evidence type="ECO:0000313" key="6">
    <source>
        <dbReference type="EMBL" id="EHN08943.1"/>
    </source>
</evidence>
<dbReference type="PANTHER" id="PTHR30126:SF39">
    <property type="entry name" value="HTH-TYPE TRANSCRIPTIONAL REGULATOR CYSL"/>
    <property type="match status" value="1"/>
</dbReference>
<keyword evidence="2" id="KW-0805">Transcription regulation</keyword>
<dbReference type="PRINTS" id="PR00039">
    <property type="entry name" value="HTHLYSR"/>
</dbReference>
<dbReference type="SUPFAM" id="SSF53850">
    <property type="entry name" value="Periplasmic binding protein-like II"/>
    <property type="match status" value="1"/>
</dbReference>
<evidence type="ECO:0000256" key="4">
    <source>
        <dbReference type="ARBA" id="ARBA00023163"/>
    </source>
</evidence>
<dbReference type="Pfam" id="PF00126">
    <property type="entry name" value="HTH_1"/>
    <property type="match status" value="1"/>
</dbReference>
<comment type="caution">
    <text evidence="6">The sequence shown here is derived from an EMBL/GenBank/DDBJ whole genome shotgun (WGS) entry which is preliminary data.</text>
</comment>
<keyword evidence="7" id="KW-1185">Reference proteome</keyword>
<keyword evidence="3" id="KW-0238">DNA-binding</keyword>
<evidence type="ECO:0000259" key="5">
    <source>
        <dbReference type="PROSITE" id="PS50931"/>
    </source>
</evidence>
<dbReference type="Gene3D" id="3.40.190.10">
    <property type="entry name" value="Periplasmic binding protein-like II"/>
    <property type="match status" value="2"/>
</dbReference>
<gene>
    <name evidence="6" type="ORF">PAI11_42280</name>
</gene>
<dbReference type="InterPro" id="IPR005119">
    <property type="entry name" value="LysR_subst-bd"/>
</dbReference>
<dbReference type="PROSITE" id="PS50931">
    <property type="entry name" value="HTH_LYSR"/>
    <property type="match status" value="1"/>
</dbReference>
<dbReference type="SUPFAM" id="SSF46785">
    <property type="entry name" value="Winged helix' DNA-binding domain"/>
    <property type="match status" value="1"/>
</dbReference>
<evidence type="ECO:0000256" key="3">
    <source>
        <dbReference type="ARBA" id="ARBA00023125"/>
    </source>
</evidence>
<proteinExistence type="inferred from homology"/>
<keyword evidence="4" id="KW-0804">Transcription</keyword>
<dbReference type="Proteomes" id="UP000005143">
    <property type="component" value="Unassembled WGS sequence"/>
</dbReference>
<dbReference type="InterPro" id="IPR036388">
    <property type="entry name" value="WH-like_DNA-bd_sf"/>
</dbReference>
<evidence type="ECO:0000256" key="2">
    <source>
        <dbReference type="ARBA" id="ARBA00023015"/>
    </source>
</evidence>
<dbReference type="Pfam" id="PF03466">
    <property type="entry name" value="LysR_substrate"/>
    <property type="match status" value="1"/>
</dbReference>
<feature type="domain" description="HTH lysR-type" evidence="5">
    <location>
        <begin position="8"/>
        <end position="65"/>
    </location>
</feature>
<name>H0EBJ6_9ACTN</name>
<reference evidence="6 7" key="1">
    <citation type="journal article" date="2013" name="Biodegradation">
        <title>Quantitative proteomic analysis of ibuprofen-degrading Patulibacter sp. strain I11.</title>
        <authorList>
            <person name="Almeida B."/>
            <person name="Kjeldal H."/>
            <person name="Lolas I."/>
            <person name="Knudsen A.D."/>
            <person name="Carvalho G."/>
            <person name="Nielsen K.L."/>
            <person name="Barreto Crespo M.T."/>
            <person name="Stensballe A."/>
            <person name="Nielsen J.L."/>
        </authorList>
    </citation>
    <scope>NUCLEOTIDE SEQUENCE [LARGE SCALE GENOMIC DNA]</scope>
    <source>
        <strain evidence="6 7">I11</strain>
    </source>
</reference>
<dbReference type="InterPro" id="IPR000847">
    <property type="entry name" value="LysR_HTH_N"/>
</dbReference>
<sequence length="311" mass="32887">MSERPALPATHDLEALVAAVETGTMGGAAEALDLTQSAVTKRIARLEAQLGILLLERGRFGVRPTAAGGLLYPEARRALDVLHRAADLVRAERVAQRDTLRIASSHTVGEYLLPDWLAAHRRSGGAPHAAVQIANSPAVVHAVREGEVDLGFIEHGRAVTGVETLVVGRDELVVVVAAGHRWASRRTVGARDLIGEPYLTREPESGTRTVAEDALAAAGVALRPSLEAMSLESVKRSVAGGDGFALLSPLAVGREVEAGTLVTRRVRGADLRRELRAVRRRGGAGGAGAQEPARRLWRWLAAEAAVAADDD</sequence>
<evidence type="ECO:0000313" key="7">
    <source>
        <dbReference type="Proteomes" id="UP000005143"/>
    </source>
</evidence>
<dbReference type="GO" id="GO:0000976">
    <property type="term" value="F:transcription cis-regulatory region binding"/>
    <property type="evidence" value="ECO:0007669"/>
    <property type="project" value="TreeGrafter"/>
</dbReference>
<dbReference type="EMBL" id="AGUD01000309">
    <property type="protein sequence ID" value="EHN08943.1"/>
    <property type="molecule type" value="Genomic_DNA"/>
</dbReference>
<dbReference type="GO" id="GO:0003700">
    <property type="term" value="F:DNA-binding transcription factor activity"/>
    <property type="evidence" value="ECO:0007669"/>
    <property type="project" value="InterPro"/>
</dbReference>
<dbReference type="OrthoDB" id="9808620at2"/>